<name>A0A939ISU1_9ALTE</name>
<dbReference type="Proteomes" id="UP000664654">
    <property type="component" value="Unassembled WGS sequence"/>
</dbReference>
<keyword evidence="1" id="KW-0812">Transmembrane</keyword>
<dbReference type="AlphaFoldDB" id="A0A939ISU1"/>
<evidence type="ECO:0000313" key="2">
    <source>
        <dbReference type="EMBL" id="MBN7826786.1"/>
    </source>
</evidence>
<dbReference type="RefSeq" id="WP_206574896.1">
    <property type="nucleotide sequence ID" value="NZ_JAFKCV010000010.1"/>
</dbReference>
<proteinExistence type="predicted"/>
<organism evidence="2 3">
    <name type="scientific">Bowmanella dokdonensis</name>
    <dbReference type="NCBI Taxonomy" id="751969"/>
    <lineage>
        <taxon>Bacteria</taxon>
        <taxon>Pseudomonadati</taxon>
        <taxon>Pseudomonadota</taxon>
        <taxon>Gammaproteobacteria</taxon>
        <taxon>Alteromonadales</taxon>
        <taxon>Alteromonadaceae</taxon>
        <taxon>Bowmanella</taxon>
    </lineage>
</organism>
<reference evidence="2" key="1">
    <citation type="submission" date="2021-03" db="EMBL/GenBank/DDBJ databases">
        <title>novel species isolated from a fishpond in China.</title>
        <authorList>
            <person name="Lu H."/>
            <person name="Cai Z."/>
        </authorList>
    </citation>
    <scope>NUCLEOTIDE SEQUENCE</scope>
    <source>
        <strain evidence="2">JCM 30855</strain>
    </source>
</reference>
<feature type="transmembrane region" description="Helical" evidence="1">
    <location>
        <begin position="29"/>
        <end position="46"/>
    </location>
</feature>
<keyword evidence="1" id="KW-0472">Membrane</keyword>
<feature type="transmembrane region" description="Helical" evidence="1">
    <location>
        <begin position="88"/>
        <end position="108"/>
    </location>
</feature>
<evidence type="ECO:0008006" key="4">
    <source>
        <dbReference type="Google" id="ProtNLM"/>
    </source>
</evidence>
<dbReference type="EMBL" id="JAFKCV010000010">
    <property type="protein sequence ID" value="MBN7826786.1"/>
    <property type="molecule type" value="Genomic_DNA"/>
</dbReference>
<sequence length="122" mass="12947">MTRTTKAVLLSALLFPGTGQFLLKRYAAGALLMVTSLLSLTLLISDAVSKAQEITDRIISGHIGADLASVSAALAQQSEQADTSLLQFSTYLLVGSWLFGIVHAIWVGRRAKLVPSDSASQD</sequence>
<keyword evidence="1" id="KW-1133">Transmembrane helix</keyword>
<evidence type="ECO:0000313" key="3">
    <source>
        <dbReference type="Proteomes" id="UP000664654"/>
    </source>
</evidence>
<protein>
    <recommendedName>
        <fullName evidence="4">DUF5683 domain-containing protein</fullName>
    </recommendedName>
</protein>
<keyword evidence="3" id="KW-1185">Reference proteome</keyword>
<gene>
    <name evidence="2" type="ORF">J0A66_16235</name>
</gene>
<evidence type="ECO:0000256" key="1">
    <source>
        <dbReference type="SAM" id="Phobius"/>
    </source>
</evidence>
<comment type="caution">
    <text evidence="2">The sequence shown here is derived from an EMBL/GenBank/DDBJ whole genome shotgun (WGS) entry which is preliminary data.</text>
</comment>
<accession>A0A939ISU1</accession>